<dbReference type="EMBL" id="CAJVPY010049356">
    <property type="protein sequence ID" value="CAG8812856.1"/>
    <property type="molecule type" value="Genomic_DNA"/>
</dbReference>
<proteinExistence type="predicted"/>
<organism evidence="1 2">
    <name type="scientific">Dentiscutata erythropus</name>
    <dbReference type="NCBI Taxonomy" id="1348616"/>
    <lineage>
        <taxon>Eukaryota</taxon>
        <taxon>Fungi</taxon>
        <taxon>Fungi incertae sedis</taxon>
        <taxon>Mucoromycota</taxon>
        <taxon>Glomeromycotina</taxon>
        <taxon>Glomeromycetes</taxon>
        <taxon>Diversisporales</taxon>
        <taxon>Gigasporaceae</taxon>
        <taxon>Dentiscutata</taxon>
    </lineage>
</organism>
<dbReference type="AlphaFoldDB" id="A0A9N9K8V7"/>
<feature type="non-terminal residue" evidence="1">
    <location>
        <position position="52"/>
    </location>
</feature>
<dbReference type="Proteomes" id="UP000789405">
    <property type="component" value="Unassembled WGS sequence"/>
</dbReference>
<sequence length="52" mass="5960">LGSNEDLDFISKLSGEIDKLLEVSSDSHKDDKIFKVQYEELHMFSTSEDIII</sequence>
<feature type="non-terminal residue" evidence="1">
    <location>
        <position position="1"/>
    </location>
</feature>
<reference evidence="1" key="1">
    <citation type="submission" date="2021-06" db="EMBL/GenBank/DDBJ databases">
        <authorList>
            <person name="Kallberg Y."/>
            <person name="Tangrot J."/>
            <person name="Rosling A."/>
        </authorList>
    </citation>
    <scope>NUCLEOTIDE SEQUENCE</scope>
    <source>
        <strain evidence="1">MA453B</strain>
    </source>
</reference>
<name>A0A9N9K8V7_9GLOM</name>
<keyword evidence="2" id="KW-1185">Reference proteome</keyword>
<evidence type="ECO:0000313" key="1">
    <source>
        <dbReference type="EMBL" id="CAG8812856.1"/>
    </source>
</evidence>
<protein>
    <submittedName>
        <fullName evidence="1">11162_t:CDS:1</fullName>
    </submittedName>
</protein>
<comment type="caution">
    <text evidence="1">The sequence shown here is derived from an EMBL/GenBank/DDBJ whole genome shotgun (WGS) entry which is preliminary data.</text>
</comment>
<evidence type="ECO:0000313" key="2">
    <source>
        <dbReference type="Proteomes" id="UP000789405"/>
    </source>
</evidence>
<gene>
    <name evidence="1" type="ORF">DERYTH_LOCUS25705</name>
</gene>
<dbReference type="OrthoDB" id="2481818at2759"/>
<accession>A0A9N9K8V7</accession>